<organism evidence="1 2">
    <name type="scientific">Brucella pituitosa</name>
    <dbReference type="NCBI Taxonomy" id="571256"/>
    <lineage>
        <taxon>Bacteria</taxon>
        <taxon>Pseudomonadati</taxon>
        <taxon>Pseudomonadota</taxon>
        <taxon>Alphaproteobacteria</taxon>
        <taxon>Hyphomicrobiales</taxon>
        <taxon>Brucellaceae</taxon>
        <taxon>Brucella/Ochrobactrum group</taxon>
        <taxon>Brucella</taxon>
    </lineage>
</organism>
<evidence type="ECO:0000313" key="2">
    <source>
        <dbReference type="Proteomes" id="UP000718278"/>
    </source>
</evidence>
<sequence>MKEETMIENGYKVRQEQDGTWSVIEAYKNEPVEFDGKLQTGLTETEANDCLVQITRTFMERQHEGGSGRLP</sequence>
<evidence type="ECO:0000313" key="1">
    <source>
        <dbReference type="EMBL" id="MBO1040429.1"/>
    </source>
</evidence>
<name>A0ABS3K0K7_9HYPH</name>
<proteinExistence type="predicted"/>
<dbReference type="EMBL" id="JADIJS010000002">
    <property type="protein sequence ID" value="MBO1040429.1"/>
    <property type="molecule type" value="Genomic_DNA"/>
</dbReference>
<comment type="caution">
    <text evidence="1">The sequence shown here is derived from an EMBL/GenBank/DDBJ whole genome shotgun (WGS) entry which is preliminary data.</text>
</comment>
<keyword evidence="2" id="KW-1185">Reference proteome</keyword>
<protein>
    <submittedName>
        <fullName evidence="1">Uncharacterized protein</fullName>
    </submittedName>
</protein>
<dbReference type="Proteomes" id="UP000718278">
    <property type="component" value="Unassembled WGS sequence"/>
</dbReference>
<reference evidence="1 2" key="1">
    <citation type="submission" date="2020-10" db="EMBL/GenBank/DDBJ databases">
        <title>Genomic characterization of underground lake bacteria from Wind Cave National Park: Insight into the archetypical LuxI/LuxR and identification of LuxR solos.</title>
        <authorList>
            <person name="Wengert P.C."/>
            <person name="Savka M.A."/>
        </authorList>
    </citation>
    <scope>NUCLEOTIDE SEQUENCE [LARGE SCALE GENOMIC DNA]</scope>
    <source>
        <strain evidence="1 2">SD316</strain>
    </source>
</reference>
<gene>
    <name evidence="1" type="ORF">IPV26_12220</name>
</gene>
<accession>A0ABS3K0K7</accession>